<dbReference type="eggNOG" id="arCOG07777">
    <property type="taxonomic scope" value="Archaea"/>
</dbReference>
<organism evidence="3 4">
    <name type="scientific">Methanocella arvoryzae (strain DSM 22066 / NBRC 105507 / MRE50)</name>
    <dbReference type="NCBI Taxonomy" id="351160"/>
    <lineage>
        <taxon>Archaea</taxon>
        <taxon>Methanobacteriati</taxon>
        <taxon>Methanobacteriota</taxon>
        <taxon>Stenosarchaea group</taxon>
        <taxon>Methanomicrobia</taxon>
        <taxon>Methanocellales</taxon>
        <taxon>Methanocellaceae</taxon>
        <taxon>Methanocella</taxon>
    </lineage>
</organism>
<dbReference type="AlphaFoldDB" id="Q0W742"/>
<evidence type="ECO:0000256" key="2">
    <source>
        <dbReference type="SAM" id="Phobius"/>
    </source>
</evidence>
<dbReference type="STRING" id="351160.RCIX351"/>
<feature type="compositionally biased region" description="Pro residues" evidence="1">
    <location>
        <begin position="272"/>
        <end position="290"/>
    </location>
</feature>
<gene>
    <name evidence="3" type="ORF">RCIX351</name>
</gene>
<dbReference type="OrthoDB" id="147796at2157"/>
<protein>
    <submittedName>
        <fullName evidence="3">Uncharacterized protein</fullName>
    </submittedName>
</protein>
<keyword evidence="4" id="KW-1185">Reference proteome</keyword>
<dbReference type="RefSeq" id="WP_012036699.1">
    <property type="nucleotide sequence ID" value="NC_009464.1"/>
</dbReference>
<feature type="transmembrane region" description="Helical" evidence="2">
    <location>
        <begin position="12"/>
        <end position="31"/>
    </location>
</feature>
<dbReference type="GeneID" id="5144569"/>
<keyword evidence="2" id="KW-0812">Transmembrane</keyword>
<accession>Q0W742</accession>
<name>Q0W742_METAR</name>
<proteinExistence type="predicted"/>
<evidence type="ECO:0000256" key="1">
    <source>
        <dbReference type="SAM" id="MobiDB-lite"/>
    </source>
</evidence>
<keyword evidence="2" id="KW-1133">Transmembrane helix</keyword>
<dbReference type="KEGG" id="rci:RCIX351"/>
<dbReference type="EMBL" id="AM114193">
    <property type="protein sequence ID" value="CAJ35801.1"/>
    <property type="molecule type" value="Genomic_DNA"/>
</dbReference>
<feature type="region of interest" description="Disordered" evidence="1">
    <location>
        <begin position="269"/>
        <end position="290"/>
    </location>
</feature>
<evidence type="ECO:0000313" key="3">
    <source>
        <dbReference type="EMBL" id="CAJ35801.1"/>
    </source>
</evidence>
<evidence type="ECO:0000313" key="4">
    <source>
        <dbReference type="Proteomes" id="UP000000663"/>
    </source>
</evidence>
<reference evidence="3 4" key="1">
    <citation type="journal article" date="2006" name="Science">
        <title>Genome of rice cluster I archaea -- the key methane producers in the rice rhizosphere.</title>
        <authorList>
            <person name="Erkel C."/>
            <person name="Kube M."/>
            <person name="Reinhardt R."/>
            <person name="Liesack W."/>
        </authorList>
    </citation>
    <scope>NUCLEOTIDE SEQUENCE [LARGE SCALE GENOMIC DNA]</scope>
    <source>
        <strain evidence="4">DSM 22066 / NBRC 105507 / MRE50</strain>
    </source>
</reference>
<dbReference type="Proteomes" id="UP000000663">
    <property type="component" value="Chromosome"/>
</dbReference>
<sequence>MALMVKCELGQVMLTSAFLLAIVIIIVTIMLNNLIYSNNVAYLGLSDQSQYDDLSIMKMTVDEMNYALNVANGDQSMFAKNFTAFISATNNMTLTKGTHVQNSSPVFTSGDVTQQLYVSDKDSSKTYVIKSKSQAALTPGTYHGGRDPGNVIVRLGANDTTLRLGEHVLLIVEVVNSTTYMPEPNVTVNFTVPAGALMANGNEHLADASGNIKGKHADLHTDDNGYLFVDYYLTSLVYTVRINASVGPNPDRAHGNLSNDVTMILLNTNEPTPTPTPTATPEPTPTPTPNPTPVFDHLTITVTDPWQASSDTITVTAIDQFGNQYDKYTGKVYFSSSINGDSFTYDKWNKAYAFTASDSGRHVFVDCATLKPGNKEEKMIHTIWVIDLDGNQAEDTTRY</sequence>
<keyword evidence="2" id="KW-0472">Membrane</keyword>